<keyword evidence="2" id="KW-1185">Reference proteome</keyword>
<dbReference type="EMBL" id="JAENHL010000008">
    <property type="protein sequence ID" value="MBK1871435.1"/>
    <property type="molecule type" value="Genomic_DNA"/>
</dbReference>
<protein>
    <submittedName>
        <fullName evidence="1">Pilus assembly protein N-terminal domain-containing protein</fullName>
    </submittedName>
</protein>
<reference evidence="1" key="1">
    <citation type="submission" date="2021-01" db="EMBL/GenBank/DDBJ databases">
        <authorList>
            <person name="Sun Q."/>
        </authorList>
    </citation>
    <scope>NUCLEOTIDE SEQUENCE</scope>
    <source>
        <strain evidence="1">YIM B02566</strain>
    </source>
</reference>
<gene>
    <name evidence="1" type="ORF">JHL16_34025</name>
</gene>
<sequence>MIKLSLTSFACAAILTALTAPALAASDVVINADQAKIISVSGQPGMVVVGNPNIADVTVRGDQVVLMGRNYGVTNLIILDREGNQLAALDVTVQITDKNAVHVFKAGGRMSLACAPTCEQTLQVGDDVVRVFDPLSKEIQTKADLANGSSKAE</sequence>
<comment type="caution">
    <text evidence="1">The sequence shown here is derived from an EMBL/GenBank/DDBJ whole genome shotgun (WGS) entry which is preliminary data.</text>
</comment>
<organism evidence="1 2">
    <name type="scientific">Taklimakanibacter albus</name>
    <dbReference type="NCBI Taxonomy" id="2800327"/>
    <lineage>
        <taxon>Bacteria</taxon>
        <taxon>Pseudomonadati</taxon>
        <taxon>Pseudomonadota</taxon>
        <taxon>Alphaproteobacteria</taxon>
        <taxon>Hyphomicrobiales</taxon>
        <taxon>Aestuariivirgaceae</taxon>
        <taxon>Taklimakanibacter</taxon>
    </lineage>
</organism>
<name>A0ACC5RG44_9HYPH</name>
<evidence type="ECO:0000313" key="2">
    <source>
        <dbReference type="Proteomes" id="UP000616151"/>
    </source>
</evidence>
<evidence type="ECO:0000313" key="1">
    <source>
        <dbReference type="EMBL" id="MBK1871435.1"/>
    </source>
</evidence>
<proteinExistence type="predicted"/>
<dbReference type="Proteomes" id="UP000616151">
    <property type="component" value="Unassembled WGS sequence"/>
</dbReference>
<accession>A0ACC5RG44</accession>